<dbReference type="SMART" id="SM00251">
    <property type="entry name" value="SAM_PNT"/>
    <property type="match status" value="1"/>
</dbReference>
<dbReference type="InterPro" id="IPR013761">
    <property type="entry name" value="SAM/pointed_sf"/>
</dbReference>
<evidence type="ECO:0000313" key="4">
    <source>
        <dbReference type="Proteomes" id="UP001219934"/>
    </source>
</evidence>
<protein>
    <recommendedName>
        <fullName evidence="2">PNT domain-containing protein</fullName>
    </recommendedName>
</protein>
<dbReference type="FunFam" id="1.10.150.50:FF:000010">
    <property type="entry name" value="Fli-1 proto-oncogene, ETS transcription factor"/>
    <property type="match status" value="1"/>
</dbReference>
<dbReference type="Proteomes" id="UP001219934">
    <property type="component" value="Unassembled WGS sequence"/>
</dbReference>
<feature type="compositionally biased region" description="Polar residues" evidence="1">
    <location>
        <begin position="34"/>
        <end position="47"/>
    </location>
</feature>
<dbReference type="Gene3D" id="1.10.150.50">
    <property type="entry name" value="Transcription Factor, Ets-1"/>
    <property type="match status" value="1"/>
</dbReference>
<proteinExistence type="predicted"/>
<dbReference type="EMBL" id="JAPTMU010000011">
    <property type="protein sequence ID" value="KAJ4936006.1"/>
    <property type="molecule type" value="Genomic_DNA"/>
</dbReference>
<organism evidence="3 4">
    <name type="scientific">Pogonophryne albipinna</name>
    <dbReference type="NCBI Taxonomy" id="1090488"/>
    <lineage>
        <taxon>Eukaryota</taxon>
        <taxon>Metazoa</taxon>
        <taxon>Chordata</taxon>
        <taxon>Craniata</taxon>
        <taxon>Vertebrata</taxon>
        <taxon>Euteleostomi</taxon>
        <taxon>Actinopterygii</taxon>
        <taxon>Neopterygii</taxon>
        <taxon>Teleostei</taxon>
        <taxon>Neoteleostei</taxon>
        <taxon>Acanthomorphata</taxon>
        <taxon>Eupercaria</taxon>
        <taxon>Perciformes</taxon>
        <taxon>Notothenioidei</taxon>
        <taxon>Pogonophryne</taxon>
    </lineage>
</organism>
<evidence type="ECO:0000256" key="1">
    <source>
        <dbReference type="SAM" id="MobiDB-lite"/>
    </source>
</evidence>
<sequence length="303" mass="34210">MDGTIKEALSVVSEDQSLFEPPYAAAAPLPKTDMTASGTQDYGQTHKINPLPPQQEWINQPVRVNVKREYEHMNGSSRESPVDCSVGKCNKLVGGNEASQMNYGNYMDEKNAPPPNMTTNERRVIVPADPSLWSQDHVRQWLEWAIKEYGLVEIDTAMFQNTDGKELCKMGKDDFLRLTTMYNAEVLLSHLNYLREIFSAHRVLAERDACHEYNSLIVQRVDLSDRHWAASAGQFSLWAVRLSHDLGVLHRDSARRCPVYDSDLVCFRDRGDVSGILSTCPVEIALDQFLTIKKMNTAVSCLD</sequence>
<dbReference type="GO" id="GO:0043565">
    <property type="term" value="F:sequence-specific DNA binding"/>
    <property type="evidence" value="ECO:0007669"/>
    <property type="project" value="InterPro"/>
</dbReference>
<gene>
    <name evidence="3" type="ORF">JOQ06_017530</name>
</gene>
<dbReference type="InterPro" id="IPR003118">
    <property type="entry name" value="Pointed_dom"/>
</dbReference>
<name>A0AAD6FJ65_9TELE</name>
<keyword evidence="4" id="KW-1185">Reference proteome</keyword>
<dbReference type="AlphaFoldDB" id="A0AAD6FJ65"/>
<dbReference type="SUPFAM" id="SSF47769">
    <property type="entry name" value="SAM/Pointed domain"/>
    <property type="match status" value="1"/>
</dbReference>
<accession>A0AAD6FJ65</accession>
<feature type="region of interest" description="Disordered" evidence="1">
    <location>
        <begin position="34"/>
        <end position="53"/>
    </location>
</feature>
<evidence type="ECO:0000259" key="2">
    <source>
        <dbReference type="PROSITE" id="PS51433"/>
    </source>
</evidence>
<feature type="domain" description="PNT" evidence="2">
    <location>
        <begin position="112"/>
        <end position="198"/>
    </location>
</feature>
<reference evidence="3" key="1">
    <citation type="submission" date="2022-11" db="EMBL/GenBank/DDBJ databases">
        <title>Chromosome-level genome of Pogonophryne albipinna.</title>
        <authorList>
            <person name="Jo E."/>
        </authorList>
    </citation>
    <scope>NUCLEOTIDE SEQUENCE</scope>
    <source>
        <strain evidence="3">SGF0006</strain>
        <tissue evidence="3">Muscle</tissue>
    </source>
</reference>
<dbReference type="PROSITE" id="PS51433">
    <property type="entry name" value="PNT"/>
    <property type="match status" value="1"/>
</dbReference>
<dbReference type="Pfam" id="PF02198">
    <property type="entry name" value="SAM_PNT"/>
    <property type="match status" value="1"/>
</dbReference>
<evidence type="ECO:0000313" key="3">
    <source>
        <dbReference type="EMBL" id="KAJ4936006.1"/>
    </source>
</evidence>
<comment type="caution">
    <text evidence="3">The sequence shown here is derived from an EMBL/GenBank/DDBJ whole genome shotgun (WGS) entry which is preliminary data.</text>
</comment>